<dbReference type="InterPro" id="IPR004154">
    <property type="entry name" value="Anticodon-bd"/>
</dbReference>
<dbReference type="Gene3D" id="3.40.50.800">
    <property type="entry name" value="Anticodon-binding domain"/>
    <property type="match status" value="1"/>
</dbReference>
<evidence type="ECO:0000259" key="14">
    <source>
        <dbReference type="PROSITE" id="PS50862"/>
    </source>
</evidence>
<dbReference type="SMART" id="SM00863">
    <property type="entry name" value="tRNA_SAD"/>
    <property type="match status" value="1"/>
</dbReference>
<sequence length="632" mass="73009">MEDLTIELHGDYVVKSPGVRPIDFQEEMPQDALAAWIDGDVVDLKRPLTHGGQLQWLTFADSSGQKVFRHSSAHLMAQAVKRLWPEAKLGTGPALEDGFYYDIWLPKPLTETDLSAIEEMMRQIVQENLAIERLELTRDEALALFADRHEDFKLEIVRRIPEGMTISAYQQGEFVDLCSGPHVPRTGVIQAIKLTNVSGAYWRGDEKNPMMTRIYGTSFPSEEELTQHLQRLEEVKLRDHRRLGPQLDLFSFREEAPGFAFWHPKGYQLYRTLEEFSRRLQTERGYEEVSTPWIYRVGLWQRSGHWDHYRDNMFLMEREEEVLGAKPMNCPGHALLFKNQVRSYRDLPIRYAEYGPLSRFERSGTLHGLMRVRGFHQDDAHLFVREDQITQEILGVLDLVDVVFRAFGLPYEVVFSTRPDDYMGSLELWNKAEHDLEAVLRERAIKYQINPGDGAFYGPKLDISAIDSLGRHWQLATIQLDFQLPEKFDLTYADQDGTNKRPVMIHRAIMGSVERFLGILVEHYAGAFPLWLAPVQVMVIPITDQQSAYAQDIATKLRRRGLRVEVDTRNQKMGYKIREAQVNKVPRMLIVGGRDLENHTVSVRTREEGDIGAKAWPEYLEELVEQAQMPLD</sequence>
<dbReference type="Gene3D" id="3.30.930.10">
    <property type="entry name" value="Bira Bifunctional Protein, Domain 2"/>
    <property type="match status" value="1"/>
</dbReference>
<dbReference type="InterPro" id="IPR006195">
    <property type="entry name" value="aa-tRNA-synth_II"/>
</dbReference>
<dbReference type="Pfam" id="PF03129">
    <property type="entry name" value="HGTP_anticodon"/>
    <property type="match status" value="1"/>
</dbReference>
<dbReference type="NCBIfam" id="TIGR00418">
    <property type="entry name" value="thrS"/>
    <property type="match status" value="1"/>
</dbReference>
<proteinExistence type="inferred from homology"/>
<dbReference type="HAMAP" id="MF_00184">
    <property type="entry name" value="Thr_tRNA_synth"/>
    <property type="match status" value="1"/>
</dbReference>
<feature type="binding site" evidence="13">
    <location>
        <position position="330"/>
    </location>
    <ligand>
        <name>Zn(2+)</name>
        <dbReference type="ChEBI" id="CHEBI:29105"/>
        <note>catalytic</note>
    </ligand>
</feature>
<evidence type="ECO:0000256" key="4">
    <source>
        <dbReference type="ARBA" id="ARBA00022598"/>
    </source>
</evidence>
<evidence type="ECO:0000256" key="5">
    <source>
        <dbReference type="ARBA" id="ARBA00022723"/>
    </source>
</evidence>
<evidence type="ECO:0000256" key="2">
    <source>
        <dbReference type="ARBA" id="ARBA00022490"/>
    </source>
</evidence>
<dbReference type="CDD" id="cd00860">
    <property type="entry name" value="ThrRS_anticodon"/>
    <property type="match status" value="1"/>
</dbReference>
<comment type="subcellular location">
    <subcellularLocation>
        <location evidence="13">Cytoplasm</location>
    </subcellularLocation>
</comment>
<dbReference type="InterPro" id="IPR012947">
    <property type="entry name" value="tRNA_SAD"/>
</dbReference>
<evidence type="ECO:0000256" key="11">
    <source>
        <dbReference type="ARBA" id="ARBA00023146"/>
    </source>
</evidence>
<evidence type="ECO:0000256" key="9">
    <source>
        <dbReference type="ARBA" id="ARBA00022884"/>
    </source>
</evidence>
<dbReference type="GO" id="GO:0016874">
    <property type="term" value="F:ligase activity"/>
    <property type="evidence" value="ECO:0007669"/>
    <property type="project" value="UniProtKB-KW"/>
</dbReference>
<evidence type="ECO:0000256" key="12">
    <source>
        <dbReference type="ARBA" id="ARBA00049515"/>
    </source>
</evidence>
<dbReference type="SUPFAM" id="SSF55186">
    <property type="entry name" value="ThrRS/AlaRS common domain"/>
    <property type="match status" value="1"/>
</dbReference>
<comment type="caution">
    <text evidence="13">Lacks conserved residue(s) required for the propagation of feature annotation.</text>
</comment>
<evidence type="ECO:0000313" key="15">
    <source>
        <dbReference type="EMBL" id="AUW94250.1"/>
    </source>
</evidence>
<keyword evidence="2 13" id="KW-0963">Cytoplasm</keyword>
<dbReference type="InterPro" id="IPR002320">
    <property type="entry name" value="Thr-tRNA-ligase_IIa"/>
</dbReference>
<dbReference type="Gene3D" id="3.30.54.20">
    <property type="match status" value="1"/>
</dbReference>
<dbReference type="PROSITE" id="PS50862">
    <property type="entry name" value="AA_TRNA_LIGASE_II"/>
    <property type="match status" value="1"/>
</dbReference>
<keyword evidence="9 13" id="KW-0694">RNA-binding</keyword>
<name>A0ABM6RSA6_9FIRM</name>
<keyword evidence="11 13" id="KW-0030">Aminoacyl-tRNA synthetase</keyword>
<dbReference type="Gene3D" id="3.30.980.10">
    <property type="entry name" value="Threonyl-trna Synthetase, Chain A, domain 2"/>
    <property type="match status" value="1"/>
</dbReference>
<evidence type="ECO:0000256" key="7">
    <source>
        <dbReference type="ARBA" id="ARBA00022833"/>
    </source>
</evidence>
<dbReference type="EMBL" id="CP019454">
    <property type="protein sequence ID" value="AUW94250.1"/>
    <property type="molecule type" value="Genomic_DNA"/>
</dbReference>
<feature type="binding site" evidence="13">
    <location>
        <position position="506"/>
    </location>
    <ligand>
        <name>Zn(2+)</name>
        <dbReference type="ChEBI" id="CHEBI:29105"/>
        <note>catalytic</note>
    </ligand>
</feature>
<keyword evidence="6 13" id="KW-0547">Nucleotide-binding</keyword>
<keyword evidence="3 13" id="KW-0820">tRNA-binding</keyword>
<comment type="subunit">
    <text evidence="13">Homodimer.</text>
</comment>
<dbReference type="InterPro" id="IPR002314">
    <property type="entry name" value="aa-tRNA-synt_IIb"/>
</dbReference>
<keyword evidence="8 13" id="KW-0067">ATP-binding</keyword>
<keyword evidence="10 13" id="KW-0648">Protein biosynthesis</keyword>
<evidence type="ECO:0000256" key="10">
    <source>
        <dbReference type="ARBA" id="ARBA00022917"/>
    </source>
</evidence>
<comment type="catalytic activity">
    <reaction evidence="12 13">
        <text>tRNA(Thr) + L-threonine + ATP = L-threonyl-tRNA(Thr) + AMP + diphosphate + H(+)</text>
        <dbReference type="Rhea" id="RHEA:24624"/>
        <dbReference type="Rhea" id="RHEA-COMP:9670"/>
        <dbReference type="Rhea" id="RHEA-COMP:9704"/>
        <dbReference type="ChEBI" id="CHEBI:15378"/>
        <dbReference type="ChEBI" id="CHEBI:30616"/>
        <dbReference type="ChEBI" id="CHEBI:33019"/>
        <dbReference type="ChEBI" id="CHEBI:57926"/>
        <dbReference type="ChEBI" id="CHEBI:78442"/>
        <dbReference type="ChEBI" id="CHEBI:78534"/>
        <dbReference type="ChEBI" id="CHEBI:456215"/>
        <dbReference type="EC" id="6.1.1.3"/>
    </reaction>
</comment>
<keyword evidence="16" id="KW-1185">Reference proteome</keyword>
<dbReference type="InterPro" id="IPR045864">
    <property type="entry name" value="aa-tRNA-synth_II/BPL/LPL"/>
</dbReference>
<protein>
    <recommendedName>
        <fullName evidence="13">Threonine--tRNA ligase</fullName>
        <ecNumber evidence="13">6.1.1.3</ecNumber>
    </recommendedName>
    <alternativeName>
        <fullName evidence="13">Threonyl-tRNA synthetase</fullName>
        <shortName evidence="13">ThrRS</shortName>
    </alternativeName>
</protein>
<dbReference type="PANTHER" id="PTHR11451">
    <property type="entry name" value="THREONINE-TRNA LIGASE"/>
    <property type="match status" value="1"/>
</dbReference>
<organism evidence="15 16">
    <name type="scientific">Sulfobacillus thermotolerans</name>
    <dbReference type="NCBI Taxonomy" id="338644"/>
    <lineage>
        <taxon>Bacteria</taxon>
        <taxon>Bacillati</taxon>
        <taxon>Bacillota</taxon>
        <taxon>Clostridia</taxon>
        <taxon>Eubacteriales</taxon>
        <taxon>Clostridiales Family XVII. Incertae Sedis</taxon>
        <taxon>Sulfobacillus</taxon>
    </lineage>
</organism>
<dbReference type="Pfam" id="PF00587">
    <property type="entry name" value="tRNA-synt_2b"/>
    <property type="match status" value="1"/>
</dbReference>
<keyword evidence="5 13" id="KW-0479">Metal-binding</keyword>
<evidence type="ECO:0000256" key="6">
    <source>
        <dbReference type="ARBA" id="ARBA00022741"/>
    </source>
</evidence>
<comment type="cofactor">
    <cofactor evidence="13">
        <name>Zn(2+)</name>
        <dbReference type="ChEBI" id="CHEBI:29105"/>
    </cofactor>
    <text evidence="13">Binds 1 zinc ion per subunit.</text>
</comment>
<evidence type="ECO:0000256" key="1">
    <source>
        <dbReference type="ARBA" id="ARBA00008226"/>
    </source>
</evidence>
<dbReference type="PRINTS" id="PR01047">
    <property type="entry name" value="TRNASYNTHTHR"/>
</dbReference>
<accession>A0ABM6RSA6</accession>
<dbReference type="InterPro" id="IPR018163">
    <property type="entry name" value="Thr/Ala-tRNA-synth_IIc_edit"/>
</dbReference>
<dbReference type="CDD" id="cd00771">
    <property type="entry name" value="ThrRS_core"/>
    <property type="match status" value="1"/>
</dbReference>
<reference evidence="15 16" key="1">
    <citation type="journal article" date="2019" name="Sci. Rep.">
        <title>Sulfobacillus thermotolerans: new insights into resistance and metabolic capacities of acidophilic chemolithotrophs.</title>
        <authorList>
            <person name="Panyushkina A.E."/>
            <person name="Babenko V.V."/>
            <person name="Nikitina A.S."/>
            <person name="Selezneva O.V."/>
            <person name="Tsaplina I.A."/>
            <person name="Letarova M.A."/>
            <person name="Kostryukova E.S."/>
            <person name="Letarov A.V."/>
        </authorList>
    </citation>
    <scope>NUCLEOTIDE SEQUENCE [LARGE SCALE GENOMIC DNA]</scope>
    <source>
        <strain evidence="15 16">Kr1</strain>
    </source>
</reference>
<dbReference type="Pfam" id="PF07973">
    <property type="entry name" value="tRNA_SAD"/>
    <property type="match status" value="1"/>
</dbReference>
<feature type="binding site" evidence="13">
    <location>
        <position position="381"/>
    </location>
    <ligand>
        <name>Zn(2+)</name>
        <dbReference type="ChEBI" id="CHEBI:29105"/>
        <note>catalytic</note>
    </ligand>
</feature>
<dbReference type="Proteomes" id="UP000325292">
    <property type="component" value="Chromosome"/>
</dbReference>
<feature type="domain" description="Aminoacyl-transfer RNA synthetases class-II family profile" evidence="14">
    <location>
        <begin position="262"/>
        <end position="529"/>
    </location>
</feature>
<dbReference type="InterPro" id="IPR036621">
    <property type="entry name" value="Anticodon-bd_dom_sf"/>
</dbReference>
<evidence type="ECO:0000256" key="13">
    <source>
        <dbReference type="HAMAP-Rule" id="MF_00184"/>
    </source>
</evidence>
<dbReference type="PANTHER" id="PTHR11451:SF44">
    <property type="entry name" value="THREONINE--TRNA LIGASE, CHLOROPLASTIC_MITOCHONDRIAL 2"/>
    <property type="match status" value="1"/>
</dbReference>
<dbReference type="InterPro" id="IPR033728">
    <property type="entry name" value="ThrRS_core"/>
</dbReference>
<dbReference type="SUPFAM" id="SSF55681">
    <property type="entry name" value="Class II aaRS and biotin synthetases"/>
    <property type="match status" value="1"/>
</dbReference>
<dbReference type="InterPro" id="IPR047246">
    <property type="entry name" value="ThrRS_anticodon"/>
</dbReference>
<gene>
    <name evidence="13" type="primary">thrS</name>
    <name evidence="15" type="ORF">BXT84_10125</name>
</gene>
<keyword evidence="4 13" id="KW-0436">Ligase</keyword>
<dbReference type="SUPFAM" id="SSF52954">
    <property type="entry name" value="Class II aaRS ABD-related"/>
    <property type="match status" value="1"/>
</dbReference>
<evidence type="ECO:0000313" key="16">
    <source>
        <dbReference type="Proteomes" id="UP000325292"/>
    </source>
</evidence>
<keyword evidence="7 13" id="KW-0862">Zinc</keyword>
<comment type="similarity">
    <text evidence="1 13">Belongs to the class-II aminoacyl-tRNA synthetase family.</text>
</comment>
<evidence type="ECO:0000256" key="8">
    <source>
        <dbReference type="ARBA" id="ARBA00022840"/>
    </source>
</evidence>
<evidence type="ECO:0000256" key="3">
    <source>
        <dbReference type="ARBA" id="ARBA00022555"/>
    </source>
</evidence>
<dbReference type="EC" id="6.1.1.3" evidence="13"/>